<protein>
    <submittedName>
        <fullName evidence="2">Uncharacterized protein</fullName>
    </submittedName>
</protein>
<reference evidence="2" key="1">
    <citation type="submission" date="2016-11" db="UniProtKB">
        <authorList>
            <consortium name="WormBaseParasite"/>
        </authorList>
    </citation>
    <scope>IDENTIFICATION</scope>
</reference>
<accession>A0A1I7W943</accession>
<organism evidence="1 2">
    <name type="scientific">Heterorhabditis bacteriophora</name>
    <name type="common">Entomopathogenic nematode worm</name>
    <dbReference type="NCBI Taxonomy" id="37862"/>
    <lineage>
        <taxon>Eukaryota</taxon>
        <taxon>Metazoa</taxon>
        <taxon>Ecdysozoa</taxon>
        <taxon>Nematoda</taxon>
        <taxon>Chromadorea</taxon>
        <taxon>Rhabditida</taxon>
        <taxon>Rhabditina</taxon>
        <taxon>Rhabditomorpha</taxon>
        <taxon>Strongyloidea</taxon>
        <taxon>Heterorhabditidae</taxon>
        <taxon>Heterorhabditis</taxon>
    </lineage>
</organism>
<dbReference type="AlphaFoldDB" id="A0A1I7W943"/>
<name>A0A1I7W943_HETBA</name>
<evidence type="ECO:0000313" key="1">
    <source>
        <dbReference type="Proteomes" id="UP000095283"/>
    </source>
</evidence>
<dbReference type="WBParaSite" id="Hba_01153">
    <property type="protein sequence ID" value="Hba_01153"/>
    <property type="gene ID" value="Hba_01153"/>
</dbReference>
<dbReference type="Proteomes" id="UP000095283">
    <property type="component" value="Unplaced"/>
</dbReference>
<evidence type="ECO:0000313" key="2">
    <source>
        <dbReference type="WBParaSite" id="Hba_01153"/>
    </source>
</evidence>
<keyword evidence="1" id="KW-1185">Reference proteome</keyword>
<sequence length="81" mass="9676">MFRIIVKDQIPPSTIIPYFTNYDIFSIDFLNSDVYEFSYFSLSLKYYVLLSFFGNDSINKISGIFHSISVYLITYNYLYYL</sequence>
<proteinExistence type="predicted"/>